<keyword evidence="1" id="KW-0812">Transmembrane</keyword>
<dbReference type="HOGENOM" id="CLU_2972647_0_0_6"/>
<reference evidence="3" key="1">
    <citation type="journal article" date="2009" name="PLoS Genet.">
        <title>Organised genome dynamics in the Escherichia coli species results in highly diverse adaptive paths.</title>
        <authorList>
            <person name="Touchon M."/>
            <person name="Hoede C."/>
            <person name="Tenaillon O."/>
            <person name="Barbe V."/>
            <person name="Baeriswyl S."/>
            <person name="Bidet P."/>
            <person name="Bingen E."/>
            <person name="Bonacorsi S."/>
            <person name="Bouchier C."/>
            <person name="Bouvet O."/>
            <person name="Calteau A."/>
            <person name="Chiapello H."/>
            <person name="Clermont O."/>
            <person name="Cruveiller S."/>
            <person name="Danchin A."/>
            <person name="Diard M."/>
            <person name="Dossat C."/>
            <person name="Karoui M.E."/>
            <person name="Frapy E."/>
            <person name="Garry L."/>
            <person name="Ghigo J.M."/>
            <person name="Gilles A.M."/>
            <person name="Johnson J."/>
            <person name="Le Bouguenec C."/>
            <person name="Lescat M."/>
            <person name="Mangenot S."/>
            <person name="Martinez-Jehanne V."/>
            <person name="Matic I."/>
            <person name="Nassif X."/>
            <person name="Oztas S."/>
            <person name="Petit M.A."/>
            <person name="Pichon C."/>
            <person name="Rouy Z."/>
            <person name="Ruf C.S."/>
            <person name="Schneider D."/>
            <person name="Tourret J."/>
            <person name="Vacherie B."/>
            <person name="Vallenet D."/>
            <person name="Medigue C."/>
            <person name="Rocha E.P.C."/>
            <person name="Denamur E."/>
        </authorList>
    </citation>
    <scope>NUCLEOTIDE SEQUENCE [LARGE SCALE GENOMIC DNA]</scope>
    <source>
        <strain evidence="3">ATCC 35469 / DSM 13698 / BCRC 15582 / CCUG 18766 / IAM 14443 / JCM 21226 / LMG 7866 / NBRC 102419 / NCTC 12128 / CDC 0568-73</strain>
    </source>
</reference>
<evidence type="ECO:0000313" key="3">
    <source>
        <dbReference type="Proteomes" id="UP000000745"/>
    </source>
</evidence>
<keyword evidence="1" id="KW-1133">Transmembrane helix</keyword>
<dbReference type="AlphaFoldDB" id="B7LRK4"/>
<name>B7LRK4_ESCF3</name>
<protein>
    <submittedName>
        <fullName evidence="2">Oxaloacetate decarboxylase beta chain 1</fullName>
    </submittedName>
</protein>
<evidence type="ECO:0000256" key="1">
    <source>
        <dbReference type="SAM" id="Phobius"/>
    </source>
</evidence>
<organism evidence="2 3">
    <name type="scientific">Escherichia fergusonii (strain ATCC 35469 / DSM 13698 / CCUG 18766 / IAM 14443 / JCM 21226 / LMG 7866 / NBRC 102419 / NCTC 12128 / CDC 0568-73)</name>
    <dbReference type="NCBI Taxonomy" id="585054"/>
    <lineage>
        <taxon>Bacteria</taxon>
        <taxon>Pseudomonadati</taxon>
        <taxon>Pseudomonadota</taxon>
        <taxon>Gammaproteobacteria</taxon>
        <taxon>Enterobacterales</taxon>
        <taxon>Enterobacteriaceae</taxon>
        <taxon>Escherichia</taxon>
    </lineage>
</organism>
<keyword evidence="1" id="KW-0472">Membrane</keyword>
<accession>B7LRK4</accession>
<dbReference type="KEGG" id="efe:EFER_3207"/>
<feature type="transmembrane region" description="Helical" evidence="1">
    <location>
        <begin position="28"/>
        <end position="48"/>
    </location>
</feature>
<evidence type="ECO:0000313" key="2">
    <source>
        <dbReference type="EMBL" id="CAQ90700.1"/>
    </source>
</evidence>
<dbReference type="EMBL" id="CU928158">
    <property type="protein sequence ID" value="CAQ90700.1"/>
    <property type="molecule type" value="Genomic_DNA"/>
</dbReference>
<keyword evidence="3" id="KW-1185">Reference proteome</keyword>
<gene>
    <name evidence="2" type="ordered locus">EFER_3207</name>
</gene>
<sequence>MALAIPSVLAHMETVAVDMGYTPGVLALFYKVAIASGVAPLVVAGFLARFPAGPILLI</sequence>
<dbReference type="Proteomes" id="UP000000745">
    <property type="component" value="Chromosome"/>
</dbReference>
<proteinExistence type="predicted"/>